<organism evidence="3 4">
    <name type="scientific">Maioricimonas rarisocia</name>
    <dbReference type="NCBI Taxonomy" id="2528026"/>
    <lineage>
        <taxon>Bacteria</taxon>
        <taxon>Pseudomonadati</taxon>
        <taxon>Planctomycetota</taxon>
        <taxon>Planctomycetia</taxon>
        <taxon>Planctomycetales</taxon>
        <taxon>Planctomycetaceae</taxon>
        <taxon>Maioricimonas</taxon>
    </lineage>
</organism>
<gene>
    <name evidence="3" type="ORF">Mal4_56870</name>
</gene>
<dbReference type="InterPro" id="IPR036291">
    <property type="entry name" value="NAD(P)-bd_dom_sf"/>
</dbReference>
<evidence type="ECO:0000313" key="3">
    <source>
        <dbReference type="EMBL" id="QDU41321.1"/>
    </source>
</evidence>
<dbReference type="EMBL" id="CP036275">
    <property type="protein sequence ID" value="QDU41321.1"/>
    <property type="molecule type" value="Genomic_DNA"/>
</dbReference>
<evidence type="ECO:0000256" key="2">
    <source>
        <dbReference type="ARBA" id="ARBA00023002"/>
    </source>
</evidence>
<name>A0A517ZFT5_9PLAN</name>
<reference evidence="3 4" key="1">
    <citation type="submission" date="2019-02" db="EMBL/GenBank/DDBJ databases">
        <title>Deep-cultivation of Planctomycetes and their phenomic and genomic characterization uncovers novel biology.</title>
        <authorList>
            <person name="Wiegand S."/>
            <person name="Jogler M."/>
            <person name="Boedeker C."/>
            <person name="Pinto D."/>
            <person name="Vollmers J."/>
            <person name="Rivas-Marin E."/>
            <person name="Kohn T."/>
            <person name="Peeters S.H."/>
            <person name="Heuer A."/>
            <person name="Rast P."/>
            <person name="Oberbeckmann S."/>
            <person name="Bunk B."/>
            <person name="Jeske O."/>
            <person name="Meyerdierks A."/>
            <person name="Storesund J.E."/>
            <person name="Kallscheuer N."/>
            <person name="Luecker S."/>
            <person name="Lage O.M."/>
            <person name="Pohl T."/>
            <person name="Merkel B.J."/>
            <person name="Hornburger P."/>
            <person name="Mueller R.-W."/>
            <person name="Bruemmer F."/>
            <person name="Labrenz M."/>
            <person name="Spormann A.M."/>
            <person name="Op den Camp H."/>
            <person name="Overmann J."/>
            <person name="Amann R."/>
            <person name="Jetten M.S.M."/>
            <person name="Mascher T."/>
            <person name="Medema M.H."/>
            <person name="Devos D.P."/>
            <person name="Kaster A.-K."/>
            <person name="Ovreas L."/>
            <person name="Rohde M."/>
            <person name="Galperin M.Y."/>
            <person name="Jogler C."/>
        </authorList>
    </citation>
    <scope>NUCLEOTIDE SEQUENCE [LARGE SCALE GENOMIC DNA]</scope>
    <source>
        <strain evidence="3 4">Mal4</strain>
    </source>
</reference>
<dbReference type="PANTHER" id="PTHR43708">
    <property type="entry name" value="CONSERVED EXPRESSED OXIDOREDUCTASE (EUROFUNG)"/>
    <property type="match status" value="1"/>
</dbReference>
<sequence length="325" mass="35719">MLDLGIIGPGPDWETRYRPGIMRHGRRFRVTAVYDPVPARAVHVAEELKAHPAEGIRALLRRPDVSAVLLLQTDWLGMCPLQFAVEESVPCLAAEIADAGLTLLQGLESDARRLGIVAMPGLPLRHMPASIRLRELIAARLGPAQDLSISAKLRGADAVWRDLAQLFDLATYVLQAAPGRVTAERLSPESFRARVEFHRRSLQKELHVGDLTLEIEHEISPLQDSPVQTISVDDHSVRIACACADGIAEIEGAARIHWSCRGQTQIEILKEDRTSFDVQLDHFTRRVVGGLIPVPDLSDLCRAFAAVQAVQQSLDTGETIDVNPC</sequence>
<dbReference type="PANTHER" id="PTHR43708:SF5">
    <property type="entry name" value="CONSERVED EXPRESSED OXIDOREDUCTASE (EUROFUNG)-RELATED"/>
    <property type="match status" value="1"/>
</dbReference>
<evidence type="ECO:0008006" key="5">
    <source>
        <dbReference type="Google" id="ProtNLM"/>
    </source>
</evidence>
<dbReference type="GO" id="GO:0016491">
    <property type="term" value="F:oxidoreductase activity"/>
    <property type="evidence" value="ECO:0007669"/>
    <property type="project" value="UniProtKB-KW"/>
</dbReference>
<keyword evidence="2" id="KW-0560">Oxidoreductase</keyword>
<dbReference type="InterPro" id="IPR051317">
    <property type="entry name" value="Gfo/Idh/MocA_oxidoreduct"/>
</dbReference>
<dbReference type="RefSeq" id="WP_145372595.1">
    <property type="nucleotide sequence ID" value="NZ_CP036275.1"/>
</dbReference>
<dbReference type="Gene3D" id="3.40.50.720">
    <property type="entry name" value="NAD(P)-binding Rossmann-like Domain"/>
    <property type="match status" value="1"/>
</dbReference>
<keyword evidence="4" id="KW-1185">Reference proteome</keyword>
<evidence type="ECO:0000256" key="1">
    <source>
        <dbReference type="ARBA" id="ARBA00010928"/>
    </source>
</evidence>
<dbReference type="Gene3D" id="3.30.360.10">
    <property type="entry name" value="Dihydrodipicolinate Reductase, domain 2"/>
    <property type="match status" value="1"/>
</dbReference>
<dbReference type="SUPFAM" id="SSF51735">
    <property type="entry name" value="NAD(P)-binding Rossmann-fold domains"/>
    <property type="match status" value="1"/>
</dbReference>
<dbReference type="Proteomes" id="UP000320496">
    <property type="component" value="Chromosome"/>
</dbReference>
<dbReference type="AlphaFoldDB" id="A0A517ZFT5"/>
<comment type="similarity">
    <text evidence="1">Belongs to the Gfo/Idh/MocA family.</text>
</comment>
<accession>A0A517ZFT5</accession>
<protein>
    <recommendedName>
        <fullName evidence="5">Oxidoreductase family, NAD-binding Rossmann fold</fullName>
    </recommendedName>
</protein>
<dbReference type="OrthoDB" id="241454at2"/>
<proteinExistence type="inferred from homology"/>
<dbReference type="KEGG" id="mri:Mal4_56870"/>
<evidence type="ECO:0000313" key="4">
    <source>
        <dbReference type="Proteomes" id="UP000320496"/>
    </source>
</evidence>